<evidence type="ECO:0000313" key="1">
    <source>
        <dbReference type="EMBL" id="SMB26013.1"/>
    </source>
</evidence>
<dbReference type="RefSeq" id="WP_154716577.1">
    <property type="nucleotide sequence ID" value="NZ_LT837803.1"/>
</dbReference>
<organism evidence="1 2">
    <name type="scientific">Sterolibacterium denitrificans</name>
    <dbReference type="NCBI Taxonomy" id="157592"/>
    <lineage>
        <taxon>Bacteria</taxon>
        <taxon>Pseudomonadati</taxon>
        <taxon>Pseudomonadota</taxon>
        <taxon>Betaproteobacteria</taxon>
        <taxon>Nitrosomonadales</taxon>
        <taxon>Sterolibacteriaceae</taxon>
        <taxon>Sterolibacterium</taxon>
    </lineage>
</organism>
<evidence type="ECO:0008006" key="3">
    <source>
        <dbReference type="Google" id="ProtNLM"/>
    </source>
</evidence>
<dbReference type="AlphaFoldDB" id="A0A7Z7MVK3"/>
<dbReference type="EMBL" id="LT837803">
    <property type="protein sequence ID" value="SMB26013.1"/>
    <property type="molecule type" value="Genomic_DNA"/>
</dbReference>
<evidence type="ECO:0000313" key="2">
    <source>
        <dbReference type="Proteomes" id="UP000242886"/>
    </source>
</evidence>
<accession>A0A7Z7MVK3</accession>
<protein>
    <recommendedName>
        <fullName evidence="3">Formylmethanofuran dehydrogenase subunit E domain-containing protein</fullName>
    </recommendedName>
</protein>
<dbReference type="Proteomes" id="UP000242886">
    <property type="component" value="Chromosome SDENCHOL"/>
</dbReference>
<gene>
    <name evidence="1" type="ORF">SDENCHOL_20029</name>
</gene>
<proteinExistence type="predicted"/>
<name>A0A7Z7MVK3_9PROT</name>
<sequence length="213" mass="23430">MQTPEFFSVVPTLTLRDPLAEFLGATTGGLIEYSYLDAVKLAGHSCPTVAGAYWLTRQALHALYGANELPERGAIRVEFREDQLDGVTGVIANVVSMLTGATVDTGFKGLAGRYDRRNLLAFNADIPLEIRYTRLDMESGNAASHAYIDAAANLRQVPGEPNVPGLMQRCLKNEASAEERRSFATAWQQRVRRILLEHGDDPKVFIIRPGEPN</sequence>
<keyword evidence="2" id="KW-1185">Reference proteome</keyword>
<reference evidence="1" key="1">
    <citation type="submission" date="2017-03" db="EMBL/GenBank/DDBJ databases">
        <authorList>
            <consortium name="AG Boll"/>
        </authorList>
    </citation>
    <scope>NUCLEOTIDE SEQUENCE [LARGE SCALE GENOMIC DNA]</scope>
    <source>
        <strain evidence="1">Chol</strain>
    </source>
</reference>